<dbReference type="EMBL" id="UZAG01005994">
    <property type="protein sequence ID" value="VDO18184.1"/>
    <property type="molecule type" value="Genomic_DNA"/>
</dbReference>
<name>A0A0R3QIP8_9BILA</name>
<reference evidence="2 3" key="2">
    <citation type="submission" date="2018-11" db="EMBL/GenBank/DDBJ databases">
        <authorList>
            <consortium name="Pathogen Informatics"/>
        </authorList>
    </citation>
    <scope>NUCLEOTIDE SEQUENCE [LARGE SCALE GENOMIC DNA]</scope>
</reference>
<protein>
    <submittedName>
        <fullName evidence="4">ABC transmembrane type-1 domain-containing protein</fullName>
    </submittedName>
</protein>
<keyword evidence="1" id="KW-1133">Transmembrane helix</keyword>
<accession>A0A0R3QIP8</accession>
<organism evidence="4">
    <name type="scientific">Brugia timori</name>
    <dbReference type="NCBI Taxonomy" id="42155"/>
    <lineage>
        <taxon>Eukaryota</taxon>
        <taxon>Metazoa</taxon>
        <taxon>Ecdysozoa</taxon>
        <taxon>Nematoda</taxon>
        <taxon>Chromadorea</taxon>
        <taxon>Rhabditida</taxon>
        <taxon>Spirurina</taxon>
        <taxon>Spiruromorpha</taxon>
        <taxon>Filarioidea</taxon>
        <taxon>Onchocercidae</taxon>
        <taxon>Brugia</taxon>
    </lineage>
</organism>
<gene>
    <name evidence="2" type="ORF">BTMF_LOCUS5530</name>
</gene>
<evidence type="ECO:0000313" key="3">
    <source>
        <dbReference type="Proteomes" id="UP000280834"/>
    </source>
</evidence>
<keyword evidence="3" id="KW-1185">Reference proteome</keyword>
<evidence type="ECO:0000313" key="4">
    <source>
        <dbReference type="WBParaSite" id="BTMF_0000628901-mRNA-1"/>
    </source>
</evidence>
<keyword evidence="1" id="KW-0472">Membrane</keyword>
<reference evidence="4" key="1">
    <citation type="submission" date="2017-02" db="UniProtKB">
        <authorList>
            <consortium name="WormBaseParasite"/>
        </authorList>
    </citation>
    <scope>IDENTIFICATION</scope>
</reference>
<dbReference type="Proteomes" id="UP000280834">
    <property type="component" value="Unassembled WGS sequence"/>
</dbReference>
<feature type="transmembrane region" description="Helical" evidence="1">
    <location>
        <begin position="31"/>
        <end position="50"/>
    </location>
</feature>
<sequence>MTILGRSQLVQVFENAVRTFEFSFSIQQVTILIPLFLIPLTTPAGVCWYFRTLVLLTS</sequence>
<dbReference type="AlphaFoldDB" id="A0A0R3QIP8"/>
<dbReference type="WBParaSite" id="BTMF_0000628901-mRNA-1">
    <property type="protein sequence ID" value="BTMF_0000628901-mRNA-1"/>
    <property type="gene ID" value="BTMF_0000628901"/>
</dbReference>
<evidence type="ECO:0000313" key="2">
    <source>
        <dbReference type="EMBL" id="VDO18184.1"/>
    </source>
</evidence>
<evidence type="ECO:0000256" key="1">
    <source>
        <dbReference type="SAM" id="Phobius"/>
    </source>
</evidence>
<proteinExistence type="predicted"/>
<keyword evidence="1" id="KW-0812">Transmembrane</keyword>